<dbReference type="CDD" id="cd00342">
    <property type="entry name" value="gram_neg_porins"/>
    <property type="match status" value="1"/>
</dbReference>
<comment type="subcellular location">
    <subcellularLocation>
        <location evidence="1">Cell outer membrane</location>
        <topology evidence="1">Multi-pass membrane protein</topology>
    </subcellularLocation>
</comment>
<dbReference type="InterPro" id="IPR033900">
    <property type="entry name" value="Gram_neg_porin_domain"/>
</dbReference>
<dbReference type="Gene3D" id="2.40.160.10">
    <property type="entry name" value="Porin"/>
    <property type="match status" value="1"/>
</dbReference>
<evidence type="ECO:0000256" key="6">
    <source>
        <dbReference type="ARBA" id="ARBA00022729"/>
    </source>
</evidence>
<evidence type="ECO:0000256" key="2">
    <source>
        <dbReference type="ARBA" id="ARBA00011233"/>
    </source>
</evidence>
<feature type="domain" description="Porin" evidence="11">
    <location>
        <begin position="1"/>
        <end position="307"/>
    </location>
</feature>
<proteinExistence type="predicted"/>
<keyword evidence="13" id="KW-1185">Reference proteome</keyword>
<keyword evidence="9" id="KW-0472">Membrane</keyword>
<evidence type="ECO:0000256" key="5">
    <source>
        <dbReference type="ARBA" id="ARBA00022692"/>
    </source>
</evidence>
<sequence length="340" mass="34887">MLCATATNASAQSSVLIYGILDSGILYQNKTSSNGRSGVSFLDGAWSPSIYGFRGSEDVGGGYKINFNLQGGFSTGTGALGDSNGGIFGRAATIGASGPFGQVNFGLQFSPFFLAVTGGDPRGMPQFGSQLVQYFQQFGITGIFDSNAIVYTTPTWLGLTGAVEYAVGGVPGSTKNGRRMSASLSYAGAAFFANAAYYTAADPTSGQTVAIGKTAAIGYTVDSLSVKADWVNYLNPSSSAALSNVNVFGLGATYAVTAAISLDGGAYYASNKGASENRSIMFAAGGQYFISKRTTLYAQVGVAHNKGAFQTNLAVLAPNSFAVPMGATTTAVNVGIRHTF</sequence>
<comment type="subunit">
    <text evidence="2">Homotrimer.</text>
</comment>
<dbReference type="Proteomes" id="UP000736373">
    <property type="component" value="Unassembled WGS sequence"/>
</dbReference>
<accession>A0ABR7Q0P7</accession>
<keyword evidence="6" id="KW-0732">Signal</keyword>
<evidence type="ECO:0000256" key="7">
    <source>
        <dbReference type="ARBA" id="ARBA00023065"/>
    </source>
</evidence>
<dbReference type="PANTHER" id="PTHR34501:SF9">
    <property type="entry name" value="MAJOR OUTER MEMBRANE PROTEIN P.IA"/>
    <property type="match status" value="1"/>
</dbReference>
<evidence type="ECO:0000256" key="9">
    <source>
        <dbReference type="ARBA" id="ARBA00023136"/>
    </source>
</evidence>
<evidence type="ECO:0000256" key="1">
    <source>
        <dbReference type="ARBA" id="ARBA00004571"/>
    </source>
</evidence>
<keyword evidence="5" id="KW-0812">Transmembrane</keyword>
<gene>
    <name evidence="12" type="ORF">F6X42_38350</name>
</gene>
<keyword evidence="4" id="KW-1134">Transmembrane beta strand</keyword>
<keyword evidence="8" id="KW-0626">Porin</keyword>
<comment type="caution">
    <text evidence="12">The sequence shown here is derived from an EMBL/GenBank/DDBJ whole genome shotgun (WGS) entry which is preliminary data.</text>
</comment>
<evidence type="ECO:0000256" key="3">
    <source>
        <dbReference type="ARBA" id="ARBA00022448"/>
    </source>
</evidence>
<evidence type="ECO:0000256" key="4">
    <source>
        <dbReference type="ARBA" id="ARBA00022452"/>
    </source>
</evidence>
<protein>
    <submittedName>
        <fullName evidence="12">Porin</fullName>
    </submittedName>
</protein>
<name>A0ABR7Q0P7_9BURK</name>
<keyword evidence="10" id="KW-0998">Cell outer membrane</keyword>
<keyword evidence="3" id="KW-0813">Transport</keyword>
<dbReference type="InterPro" id="IPR050298">
    <property type="entry name" value="Gram-neg_bact_OMP"/>
</dbReference>
<dbReference type="Pfam" id="PF13609">
    <property type="entry name" value="Porin_4"/>
    <property type="match status" value="1"/>
</dbReference>
<dbReference type="InterPro" id="IPR002299">
    <property type="entry name" value="Porin_Neis"/>
</dbReference>
<organism evidence="12 13">
    <name type="scientific">Paraburkholderia podalyriae</name>
    <dbReference type="NCBI Taxonomy" id="1938811"/>
    <lineage>
        <taxon>Bacteria</taxon>
        <taxon>Pseudomonadati</taxon>
        <taxon>Pseudomonadota</taxon>
        <taxon>Betaproteobacteria</taxon>
        <taxon>Burkholderiales</taxon>
        <taxon>Burkholderiaceae</taxon>
        <taxon>Paraburkholderia</taxon>
    </lineage>
</organism>
<dbReference type="PANTHER" id="PTHR34501">
    <property type="entry name" value="PROTEIN YDDL-RELATED"/>
    <property type="match status" value="1"/>
</dbReference>
<dbReference type="PRINTS" id="PR00184">
    <property type="entry name" value="NEISSPPORIN"/>
</dbReference>
<dbReference type="EMBL" id="VZQQ01000081">
    <property type="protein sequence ID" value="MBC8752102.1"/>
    <property type="molecule type" value="Genomic_DNA"/>
</dbReference>
<dbReference type="SUPFAM" id="SSF56935">
    <property type="entry name" value="Porins"/>
    <property type="match status" value="1"/>
</dbReference>
<evidence type="ECO:0000256" key="10">
    <source>
        <dbReference type="ARBA" id="ARBA00023237"/>
    </source>
</evidence>
<evidence type="ECO:0000259" key="11">
    <source>
        <dbReference type="Pfam" id="PF13609"/>
    </source>
</evidence>
<evidence type="ECO:0000313" key="12">
    <source>
        <dbReference type="EMBL" id="MBC8752102.1"/>
    </source>
</evidence>
<dbReference type="InterPro" id="IPR023614">
    <property type="entry name" value="Porin_dom_sf"/>
</dbReference>
<evidence type="ECO:0000256" key="8">
    <source>
        <dbReference type="ARBA" id="ARBA00023114"/>
    </source>
</evidence>
<evidence type="ECO:0000313" key="13">
    <source>
        <dbReference type="Proteomes" id="UP000736373"/>
    </source>
</evidence>
<keyword evidence="7" id="KW-0406">Ion transport</keyword>
<reference evidence="12 13" key="1">
    <citation type="submission" date="2019-09" db="EMBL/GenBank/DDBJ databases">
        <title>Paraburkholderia podalyriae sp. nov., A South African Podalyria-associated rhizobium.</title>
        <authorList>
            <person name="Mavima L."/>
            <person name="Beukes C.W."/>
            <person name="Palmer M."/>
            <person name="De Meyer S.E."/>
            <person name="James E.K."/>
            <person name="Maluk M."/>
            <person name="Avontuur J.R."/>
            <person name="Chan W.Y."/>
            <person name="Venter S.N."/>
            <person name="Steenkamp E.T."/>
        </authorList>
    </citation>
    <scope>NUCLEOTIDE SEQUENCE [LARGE SCALE GENOMIC DNA]</scope>
    <source>
        <strain evidence="12 13">WC7.3b</strain>
    </source>
</reference>